<feature type="compositionally biased region" description="Basic and acidic residues" evidence="1">
    <location>
        <begin position="10"/>
        <end position="20"/>
    </location>
</feature>
<keyword evidence="4" id="KW-1185">Reference proteome</keyword>
<name>A0A1Q6DXI3_METT1</name>
<dbReference type="AlphaFoldDB" id="A0A1Q6DXI3"/>
<dbReference type="InParanoid" id="A0A1Q6DXI3"/>
<dbReference type="EMBL" id="MSDW01000001">
    <property type="protein sequence ID" value="OKY79075.1"/>
    <property type="molecule type" value="Genomic_DNA"/>
</dbReference>
<organism evidence="3 4">
    <name type="scientific">Methanohalarchaeum thermophilum</name>
    <dbReference type="NCBI Taxonomy" id="1903181"/>
    <lineage>
        <taxon>Archaea</taxon>
        <taxon>Methanobacteriati</taxon>
        <taxon>Methanobacteriota</taxon>
        <taxon>Methanonatronarchaeia</taxon>
        <taxon>Methanonatronarchaeales</taxon>
        <taxon>Methanonatronarchaeaceae</taxon>
        <taxon>Candidatus Methanohalarchaeum</taxon>
    </lineage>
</organism>
<evidence type="ECO:0000313" key="4">
    <source>
        <dbReference type="Proteomes" id="UP000185744"/>
    </source>
</evidence>
<proteinExistence type="predicted"/>
<keyword evidence="2" id="KW-1133">Transmembrane helix</keyword>
<reference evidence="3" key="1">
    <citation type="submission" date="2016-12" db="EMBL/GenBank/DDBJ databases">
        <title>Discovery of methanogenic haloarchaea.</title>
        <authorList>
            <person name="Sorokin D.Y."/>
            <person name="Makarova K.S."/>
            <person name="Abbas B."/>
            <person name="Ferrer M."/>
            <person name="Golyshin P.N."/>
        </authorList>
    </citation>
    <scope>NUCLEOTIDE SEQUENCE [LARGE SCALE GENOMIC DNA]</scope>
    <source>
        <strain evidence="3">HMET1</strain>
    </source>
</reference>
<comment type="caution">
    <text evidence="3">The sequence shown here is derived from an EMBL/GenBank/DDBJ whole genome shotgun (WGS) entry which is preliminary data.</text>
</comment>
<feature type="region of interest" description="Disordered" evidence="1">
    <location>
        <begin position="1"/>
        <end position="26"/>
    </location>
</feature>
<evidence type="ECO:0000256" key="2">
    <source>
        <dbReference type="SAM" id="Phobius"/>
    </source>
</evidence>
<protein>
    <submittedName>
        <fullName evidence="3">Uncharacterized protein</fullName>
    </submittedName>
</protein>
<feature type="transmembrane region" description="Helical" evidence="2">
    <location>
        <begin position="29"/>
        <end position="46"/>
    </location>
</feature>
<gene>
    <name evidence="3" type="ORF">BTN85_1581</name>
</gene>
<evidence type="ECO:0000256" key="1">
    <source>
        <dbReference type="SAM" id="MobiDB-lite"/>
    </source>
</evidence>
<dbReference type="Proteomes" id="UP000185744">
    <property type="component" value="Unassembled WGS sequence"/>
</dbReference>
<sequence>MRQGTVENKLPFEDKDHREAPSSPNGCEVRQGSLYLLLFFLIYIIIDRDRDLLIYLLTGLFFFF</sequence>
<keyword evidence="2" id="KW-0812">Transmembrane</keyword>
<evidence type="ECO:0000313" key="3">
    <source>
        <dbReference type="EMBL" id="OKY79075.1"/>
    </source>
</evidence>
<accession>A0A1Q6DXI3</accession>
<keyword evidence="2" id="KW-0472">Membrane</keyword>